<accession>W9Y9C5</accession>
<name>W9Y9C5_9EURO</name>
<dbReference type="NCBIfam" id="TIGR01681">
    <property type="entry name" value="HAD-SF-IIIC"/>
    <property type="match status" value="1"/>
</dbReference>
<protein>
    <recommendedName>
        <fullName evidence="4">Magnesium-dependent phosphatase-1</fullName>
    </recommendedName>
</protein>
<dbReference type="InterPro" id="IPR010036">
    <property type="entry name" value="MDP_1_eu_arc"/>
</dbReference>
<dbReference type="Gene3D" id="3.40.50.1000">
    <property type="entry name" value="HAD superfamily/HAD-like"/>
    <property type="match status" value="1"/>
</dbReference>
<dbReference type="STRING" id="1182542.W9Y9C5"/>
<evidence type="ECO:0000256" key="1">
    <source>
        <dbReference type="SAM" id="MobiDB-lite"/>
    </source>
</evidence>
<dbReference type="NCBIfam" id="TIGR01685">
    <property type="entry name" value="MDP-1"/>
    <property type="match status" value="1"/>
</dbReference>
<feature type="compositionally biased region" description="Acidic residues" evidence="1">
    <location>
        <begin position="132"/>
        <end position="142"/>
    </location>
</feature>
<dbReference type="RefSeq" id="XP_007730829.1">
    <property type="nucleotide sequence ID" value="XM_007732639.1"/>
</dbReference>
<dbReference type="AlphaFoldDB" id="W9Y9C5"/>
<keyword evidence="3" id="KW-1185">Reference proteome</keyword>
<dbReference type="InterPro" id="IPR036412">
    <property type="entry name" value="HAD-like_sf"/>
</dbReference>
<dbReference type="PANTHER" id="PTHR17901">
    <property type="entry name" value="MAGNESIUM-DEPENDENT PHOSPHATASE 1 MDP1"/>
    <property type="match status" value="1"/>
</dbReference>
<feature type="compositionally biased region" description="Low complexity" evidence="1">
    <location>
        <begin position="7"/>
        <end position="30"/>
    </location>
</feature>
<dbReference type="GeneID" id="19166629"/>
<feature type="region of interest" description="Disordered" evidence="1">
    <location>
        <begin position="1"/>
        <end position="31"/>
    </location>
</feature>
<evidence type="ECO:0000313" key="2">
    <source>
        <dbReference type="EMBL" id="EXJ89432.1"/>
    </source>
</evidence>
<dbReference type="OrthoDB" id="2865258at2759"/>
<dbReference type="PANTHER" id="PTHR17901:SF14">
    <property type="entry name" value="MAGNESIUM-DEPENDENT PHOSPHATASE 1"/>
    <property type="match status" value="1"/>
</dbReference>
<dbReference type="HOGENOM" id="CLU_071162_0_0_1"/>
<dbReference type="EMBL" id="AMGY01000002">
    <property type="protein sequence ID" value="EXJ89432.1"/>
    <property type="molecule type" value="Genomic_DNA"/>
</dbReference>
<dbReference type="eggNOG" id="KOG4549">
    <property type="taxonomic scope" value="Eukaryota"/>
</dbReference>
<dbReference type="GO" id="GO:0003993">
    <property type="term" value="F:acid phosphatase activity"/>
    <property type="evidence" value="ECO:0007669"/>
    <property type="project" value="TreeGrafter"/>
</dbReference>
<gene>
    <name evidence="2" type="ORF">A1O3_02499</name>
</gene>
<sequence length="273" mass="29919">MPKSKSKSQSQSQSQQTTSLSTRTTPLPSTFRDRLPLPKLLVFDLDYTLWPFWVDTHVSAPLKPAAPPGQHNTRMLDRSGETFAFYDDVPGILAAAKKRGVAMSLASRTHAPDLARDMLRGLHVPGSRGTSSDDEEEDEEKEGGDKGKGSGAAAATTGPPITLGTTNPTSLRAVDFFVHPQIYPGSKTTHFRRIQAAMQKAGTPVAYEDMLFFDDEGRNRNVETELGVTFWLVRDGVTSDEVDKGVWEWRRRQGISKRGLSTSDGEGVAELEA</sequence>
<dbReference type="SFLD" id="SFLDG01129">
    <property type="entry name" value="C1.5:_HAD__Beta-PGM__Phosphata"/>
    <property type="match status" value="1"/>
</dbReference>
<dbReference type="InterPro" id="IPR010033">
    <property type="entry name" value="HAD_SF_ppase_IIIC"/>
</dbReference>
<organism evidence="2 3">
    <name type="scientific">Capronia epimyces CBS 606.96</name>
    <dbReference type="NCBI Taxonomy" id="1182542"/>
    <lineage>
        <taxon>Eukaryota</taxon>
        <taxon>Fungi</taxon>
        <taxon>Dikarya</taxon>
        <taxon>Ascomycota</taxon>
        <taxon>Pezizomycotina</taxon>
        <taxon>Eurotiomycetes</taxon>
        <taxon>Chaetothyriomycetidae</taxon>
        <taxon>Chaetothyriales</taxon>
        <taxon>Herpotrichiellaceae</taxon>
        <taxon>Capronia</taxon>
    </lineage>
</organism>
<dbReference type="Proteomes" id="UP000019478">
    <property type="component" value="Unassembled WGS sequence"/>
</dbReference>
<evidence type="ECO:0008006" key="4">
    <source>
        <dbReference type="Google" id="ProtNLM"/>
    </source>
</evidence>
<dbReference type="SUPFAM" id="SSF56784">
    <property type="entry name" value="HAD-like"/>
    <property type="match status" value="1"/>
</dbReference>
<reference evidence="2 3" key="1">
    <citation type="submission" date="2013-03" db="EMBL/GenBank/DDBJ databases">
        <title>The Genome Sequence of Capronia epimyces CBS 606.96.</title>
        <authorList>
            <consortium name="The Broad Institute Genomics Platform"/>
            <person name="Cuomo C."/>
            <person name="de Hoog S."/>
            <person name="Gorbushina A."/>
            <person name="Walker B."/>
            <person name="Young S.K."/>
            <person name="Zeng Q."/>
            <person name="Gargeya S."/>
            <person name="Fitzgerald M."/>
            <person name="Haas B."/>
            <person name="Abouelleil A."/>
            <person name="Allen A.W."/>
            <person name="Alvarado L."/>
            <person name="Arachchi H.M."/>
            <person name="Berlin A.M."/>
            <person name="Chapman S.B."/>
            <person name="Gainer-Dewar J."/>
            <person name="Goldberg J."/>
            <person name="Griggs A."/>
            <person name="Gujja S."/>
            <person name="Hansen M."/>
            <person name="Howarth C."/>
            <person name="Imamovic A."/>
            <person name="Ireland A."/>
            <person name="Larimer J."/>
            <person name="McCowan C."/>
            <person name="Murphy C."/>
            <person name="Pearson M."/>
            <person name="Poon T.W."/>
            <person name="Priest M."/>
            <person name="Roberts A."/>
            <person name="Saif S."/>
            <person name="Shea T."/>
            <person name="Sisk P."/>
            <person name="Sykes S."/>
            <person name="Wortman J."/>
            <person name="Nusbaum C."/>
            <person name="Birren B."/>
        </authorList>
    </citation>
    <scope>NUCLEOTIDE SEQUENCE [LARGE SCALE GENOMIC DNA]</scope>
    <source>
        <strain evidence="2 3">CBS 606.96</strain>
    </source>
</reference>
<comment type="caution">
    <text evidence="2">The sequence shown here is derived from an EMBL/GenBank/DDBJ whole genome shotgun (WGS) entry which is preliminary data.</text>
</comment>
<proteinExistence type="predicted"/>
<dbReference type="InterPro" id="IPR023214">
    <property type="entry name" value="HAD_sf"/>
</dbReference>
<evidence type="ECO:0000313" key="3">
    <source>
        <dbReference type="Proteomes" id="UP000019478"/>
    </source>
</evidence>
<feature type="region of interest" description="Disordered" evidence="1">
    <location>
        <begin position="121"/>
        <end position="166"/>
    </location>
</feature>
<dbReference type="Pfam" id="PF12689">
    <property type="entry name" value="Acid_PPase"/>
    <property type="match status" value="1"/>
</dbReference>
<dbReference type="SFLD" id="SFLDG01131">
    <property type="entry name" value="C1.5.2:_MDP_Like"/>
    <property type="match status" value="1"/>
</dbReference>
<dbReference type="SFLD" id="SFLDS00003">
    <property type="entry name" value="Haloacid_Dehalogenase"/>
    <property type="match status" value="1"/>
</dbReference>